<dbReference type="EC" id="2.7.7.27" evidence="5"/>
<feature type="domain" description="Glucose-1-phosphate adenylyltransferase/Bifunctional protein GlmU-like C-terminal hexapeptide" evidence="4">
    <location>
        <begin position="284"/>
        <end position="352"/>
    </location>
</feature>
<keyword evidence="5" id="KW-0548">Nucleotidyltransferase</keyword>
<gene>
    <name evidence="5" type="primary">glgD</name>
    <name evidence="5" type="ORF">FE782_07405</name>
</gene>
<evidence type="ECO:0000313" key="5">
    <source>
        <dbReference type="EMBL" id="TLS53182.1"/>
    </source>
</evidence>
<dbReference type="AlphaFoldDB" id="A0A5R9G9R6"/>
<dbReference type="CDD" id="cd02508">
    <property type="entry name" value="ADP_Glucose_PP"/>
    <property type="match status" value="1"/>
</dbReference>
<evidence type="ECO:0000256" key="2">
    <source>
        <dbReference type="ARBA" id="ARBA00023056"/>
    </source>
</evidence>
<feature type="domain" description="Nucleotidyl transferase" evidence="3">
    <location>
        <begin position="16"/>
        <end position="204"/>
    </location>
</feature>
<dbReference type="InterPro" id="IPR056818">
    <property type="entry name" value="GlmU/GlgC-like_hexapep"/>
</dbReference>
<dbReference type="Gene3D" id="3.90.550.10">
    <property type="entry name" value="Spore Coat Polysaccharide Biosynthesis Protein SpsA, Chain A"/>
    <property type="match status" value="1"/>
</dbReference>
<evidence type="ECO:0000259" key="3">
    <source>
        <dbReference type="Pfam" id="PF00483"/>
    </source>
</evidence>
<dbReference type="GO" id="GO:0008878">
    <property type="term" value="F:glucose-1-phosphate adenylyltransferase activity"/>
    <property type="evidence" value="ECO:0007669"/>
    <property type="project" value="UniProtKB-EC"/>
</dbReference>
<evidence type="ECO:0000259" key="4">
    <source>
        <dbReference type="Pfam" id="PF24894"/>
    </source>
</evidence>
<keyword evidence="5" id="KW-0808">Transferase</keyword>
<comment type="similarity">
    <text evidence="1">Belongs to the bacterial/plant glucose-1-phosphate adenylyltransferase family.</text>
</comment>
<dbReference type="EMBL" id="VCIW01000003">
    <property type="protein sequence ID" value="TLS53182.1"/>
    <property type="molecule type" value="Genomic_DNA"/>
</dbReference>
<dbReference type="RefSeq" id="WP_138193423.1">
    <property type="nucleotide sequence ID" value="NZ_VCIW01000003.1"/>
</dbReference>
<sequence>MKRIMGVINLINEPDRLEELTLGRCLASVPFGGRYRLIDFPLSNMVNSGIEDVAVFTHHKYRSLMDHLGSGKEWDLDRKRGGLFVLPSVLDIPSGISKGDLFQFFSHRDYFYRGRQEYVLVSRSHIVCNIDYRRVLEQHEETGADITCVYHEMDDADDAIYRKLTVEADGRITAMQDRTGRLASRNVSMEMYLMSKSLLLDIVETCLSQGDDHLVRDGIMKNISRLKLFGYKHEGYTGIVNTIQSYYRHSMGLLKPELLRELFFQGAPIYTKVKDEPPTKYTESAGVSNSLVANGCVVEGVVENSLLSRGVKIHPGAVVRNCILMQNCEIGKDVVIEHAILDKDVSIDRGRVLSGATSAPYIAAKKKVI</sequence>
<dbReference type="Pfam" id="PF00483">
    <property type="entry name" value="NTP_transferase"/>
    <property type="match status" value="1"/>
</dbReference>
<proteinExistence type="inferred from homology"/>
<dbReference type="InterPro" id="IPR029044">
    <property type="entry name" value="Nucleotide-diphossugar_trans"/>
</dbReference>
<evidence type="ECO:0000313" key="6">
    <source>
        <dbReference type="Proteomes" id="UP000309676"/>
    </source>
</evidence>
<dbReference type="PANTHER" id="PTHR43523">
    <property type="entry name" value="GLUCOSE-1-PHOSPHATE ADENYLYLTRANSFERASE-RELATED"/>
    <property type="match status" value="1"/>
</dbReference>
<keyword evidence="6" id="KW-1185">Reference proteome</keyword>
<organism evidence="5 6">
    <name type="scientific">Paenibacillus antri</name>
    <dbReference type="NCBI Taxonomy" id="2582848"/>
    <lineage>
        <taxon>Bacteria</taxon>
        <taxon>Bacillati</taxon>
        <taxon>Bacillota</taxon>
        <taxon>Bacilli</taxon>
        <taxon>Bacillales</taxon>
        <taxon>Paenibacillaceae</taxon>
        <taxon>Paenibacillus</taxon>
    </lineage>
</organism>
<dbReference type="InterPro" id="IPR011832">
    <property type="entry name" value="GlgDAde_trans"/>
</dbReference>
<dbReference type="InterPro" id="IPR011004">
    <property type="entry name" value="Trimer_LpxA-like_sf"/>
</dbReference>
<reference evidence="5 6" key="1">
    <citation type="submission" date="2019-05" db="EMBL/GenBank/DDBJ databases">
        <authorList>
            <person name="Narsing Rao M.P."/>
            <person name="Li W.J."/>
        </authorList>
    </citation>
    <scope>NUCLEOTIDE SEQUENCE [LARGE SCALE GENOMIC DNA]</scope>
    <source>
        <strain evidence="5 6">SYSU_K30003</strain>
    </source>
</reference>
<name>A0A5R9G9R6_9BACL</name>
<keyword evidence="2" id="KW-0320">Glycogen biosynthesis</keyword>
<dbReference type="Proteomes" id="UP000309676">
    <property type="component" value="Unassembled WGS sequence"/>
</dbReference>
<accession>A0A5R9G9R6</accession>
<dbReference type="InterPro" id="IPR005835">
    <property type="entry name" value="NTP_transferase_dom"/>
</dbReference>
<comment type="caution">
    <text evidence="5">The sequence shown here is derived from an EMBL/GenBank/DDBJ whole genome shotgun (WGS) entry which is preliminary data.</text>
</comment>
<dbReference type="OrthoDB" id="9801810at2"/>
<dbReference type="NCBIfam" id="TIGR02092">
    <property type="entry name" value="glgD"/>
    <property type="match status" value="1"/>
</dbReference>
<dbReference type="PANTHER" id="PTHR43523:SF6">
    <property type="entry name" value="GLYCOGEN BIOSYNTHESIS PROTEIN GLGD"/>
    <property type="match status" value="1"/>
</dbReference>
<protein>
    <submittedName>
        <fullName evidence="5">Glucose-1-phosphate adenylyltransferase subunit GlgD</fullName>
        <ecNumber evidence="5">2.7.7.27</ecNumber>
    </submittedName>
</protein>
<dbReference type="GO" id="GO:0005978">
    <property type="term" value="P:glycogen biosynthetic process"/>
    <property type="evidence" value="ECO:0007669"/>
    <property type="project" value="UniProtKB-KW"/>
</dbReference>
<dbReference type="CDD" id="cd04651">
    <property type="entry name" value="LbH_G1P_AT_C"/>
    <property type="match status" value="1"/>
</dbReference>
<dbReference type="Pfam" id="PF24894">
    <property type="entry name" value="Hexapep_GlmU"/>
    <property type="match status" value="1"/>
</dbReference>
<dbReference type="InterPro" id="IPR011831">
    <property type="entry name" value="ADP-Glc_PPase"/>
</dbReference>
<dbReference type="SUPFAM" id="SSF51161">
    <property type="entry name" value="Trimeric LpxA-like enzymes"/>
    <property type="match status" value="1"/>
</dbReference>
<dbReference type="Gene3D" id="2.160.10.10">
    <property type="entry name" value="Hexapeptide repeat proteins"/>
    <property type="match status" value="1"/>
</dbReference>
<evidence type="ECO:0000256" key="1">
    <source>
        <dbReference type="ARBA" id="ARBA00010443"/>
    </source>
</evidence>
<dbReference type="SUPFAM" id="SSF53448">
    <property type="entry name" value="Nucleotide-diphospho-sugar transferases"/>
    <property type="match status" value="1"/>
</dbReference>